<dbReference type="STRING" id="634436.SAMN05216361_2577"/>
<proteinExistence type="predicted"/>
<dbReference type="Proteomes" id="UP000184520">
    <property type="component" value="Unassembled WGS sequence"/>
</dbReference>
<dbReference type="Pfam" id="PF07209">
    <property type="entry name" value="DUF1415"/>
    <property type="match status" value="1"/>
</dbReference>
<dbReference type="InterPro" id="IPR009858">
    <property type="entry name" value="DUF1415"/>
</dbReference>
<evidence type="ECO:0000313" key="1">
    <source>
        <dbReference type="EMBL" id="SHG61549.1"/>
    </source>
</evidence>
<dbReference type="EMBL" id="FQWD01000004">
    <property type="protein sequence ID" value="SHG61549.1"/>
    <property type="molecule type" value="Genomic_DNA"/>
</dbReference>
<dbReference type="AlphaFoldDB" id="A0A1M5LA13"/>
<evidence type="ECO:0000313" key="2">
    <source>
        <dbReference type="Proteomes" id="UP000184520"/>
    </source>
</evidence>
<organism evidence="1 2">
    <name type="scientific">Marisediminitalea aggregata</name>
    <dbReference type="NCBI Taxonomy" id="634436"/>
    <lineage>
        <taxon>Bacteria</taxon>
        <taxon>Pseudomonadati</taxon>
        <taxon>Pseudomonadota</taxon>
        <taxon>Gammaproteobacteria</taxon>
        <taxon>Alteromonadales</taxon>
        <taxon>Alteromonadaceae</taxon>
        <taxon>Marisediminitalea</taxon>
    </lineage>
</organism>
<sequence>MKMTPQTPASLHVQRWLDTMVIAHNFCPFASYVRNNNQIRYAECESADMADALTMLQNECELLDNNPTIATTLLILPTGWAEFDDFLLLIDMAQQCIEHWDYSGTYQLATFHPDYLFDGEDPQSASHYTNRAPHPVLHIIREKDVTEALKHYDAPQDIPEGNIAKAEALGCPHLAAQLAACKSEEY</sequence>
<accession>A0A1M5LA13</accession>
<gene>
    <name evidence="1" type="ORF">SAMN05216361_2577</name>
</gene>
<reference evidence="2" key="1">
    <citation type="submission" date="2016-11" db="EMBL/GenBank/DDBJ databases">
        <authorList>
            <person name="Varghese N."/>
            <person name="Submissions S."/>
        </authorList>
    </citation>
    <scope>NUCLEOTIDE SEQUENCE [LARGE SCALE GENOMIC DNA]</scope>
    <source>
        <strain evidence="2">CGMCC 1.8995</strain>
    </source>
</reference>
<evidence type="ECO:0008006" key="3">
    <source>
        <dbReference type="Google" id="ProtNLM"/>
    </source>
</evidence>
<dbReference type="RefSeq" id="WP_073323048.1">
    <property type="nucleotide sequence ID" value="NZ_FQWD01000004.1"/>
</dbReference>
<keyword evidence="2" id="KW-1185">Reference proteome</keyword>
<name>A0A1M5LA13_9ALTE</name>
<protein>
    <recommendedName>
        <fullName evidence="3">DUF1415 domain-containing protein</fullName>
    </recommendedName>
</protein>